<evidence type="ECO:0000313" key="2">
    <source>
        <dbReference type="EMBL" id="TKB49775.1"/>
    </source>
</evidence>
<dbReference type="Gene3D" id="1.10.12.10">
    <property type="entry name" value="Lyase 2-enoyl-coa Hydratase, Chain A, domain 2"/>
    <property type="match status" value="1"/>
</dbReference>
<accession>A0A4U1BH31</accession>
<dbReference type="Gene3D" id="3.90.226.10">
    <property type="entry name" value="2-enoyl-CoA Hydratase, Chain A, domain 1"/>
    <property type="match status" value="1"/>
</dbReference>
<dbReference type="PANTHER" id="PTHR42964:SF1">
    <property type="entry name" value="POLYKETIDE BIOSYNTHESIS ENOYL-COA HYDRATASE PKSH-RELATED"/>
    <property type="match status" value="1"/>
</dbReference>
<evidence type="ECO:0000256" key="1">
    <source>
        <dbReference type="ARBA" id="ARBA00005254"/>
    </source>
</evidence>
<dbReference type="CDD" id="cd06558">
    <property type="entry name" value="crotonase-like"/>
    <property type="match status" value="1"/>
</dbReference>
<keyword evidence="3" id="KW-1185">Reference proteome</keyword>
<dbReference type="InterPro" id="IPR014748">
    <property type="entry name" value="Enoyl-CoA_hydra_C"/>
</dbReference>
<reference evidence="2 3" key="1">
    <citation type="submission" date="2019-04" db="EMBL/GenBank/DDBJ databases">
        <authorList>
            <person name="Hwang J.C."/>
        </authorList>
    </citation>
    <scope>NUCLEOTIDE SEQUENCE [LARGE SCALE GENOMIC DNA]</scope>
    <source>
        <strain evidence="2 3">IMCC35001</strain>
    </source>
</reference>
<dbReference type="SUPFAM" id="SSF52096">
    <property type="entry name" value="ClpP/crotonase"/>
    <property type="match status" value="1"/>
</dbReference>
<dbReference type="Proteomes" id="UP000305674">
    <property type="component" value="Unassembled WGS sequence"/>
</dbReference>
<proteinExistence type="inferred from homology"/>
<protein>
    <submittedName>
        <fullName evidence="2">Gamma-carboxygeranoyl-CoA hydratase</fullName>
    </submittedName>
</protein>
<sequence>MEFQFLTLSQQGGVARLTLNRPDKHNAFGDTMITELNQALALLAKEPPTVLVLAANGKHFSAGADLAWMKSQVNLDEQSNLLDARELARLMHSLDRFPSPTLALVDGAAFGGALGLIACCDVALASRRARFCLSEVKLGLIPAVICPFVARTMGQRQARRFMLSAEQFDADTAFRLGLVHQVCDDLAAEGEAMIATLTGNGPKAMQACKALLHTIEHHPFDEALAQLTAEAIARIRVSKEGQEGLGAFFDKRPPSWQGEN</sequence>
<gene>
    <name evidence="2" type="ORF">FCL40_06345</name>
</gene>
<dbReference type="OrthoDB" id="9807606at2"/>
<dbReference type="InterPro" id="IPR001753">
    <property type="entry name" value="Enoyl-CoA_hydra/iso"/>
</dbReference>
<name>A0A4U1BH31_9GAMM</name>
<dbReference type="Pfam" id="PF00378">
    <property type="entry name" value="ECH_1"/>
    <property type="match status" value="1"/>
</dbReference>
<dbReference type="GO" id="GO:0003824">
    <property type="term" value="F:catalytic activity"/>
    <property type="evidence" value="ECO:0007669"/>
    <property type="project" value="UniProtKB-ARBA"/>
</dbReference>
<dbReference type="RefSeq" id="WP_136852325.1">
    <property type="nucleotide sequence ID" value="NZ_SWCI01000003.1"/>
</dbReference>
<dbReference type="InterPro" id="IPR029045">
    <property type="entry name" value="ClpP/crotonase-like_dom_sf"/>
</dbReference>
<evidence type="ECO:0000313" key="3">
    <source>
        <dbReference type="Proteomes" id="UP000305674"/>
    </source>
</evidence>
<dbReference type="PANTHER" id="PTHR42964">
    <property type="entry name" value="ENOYL-COA HYDRATASE"/>
    <property type="match status" value="1"/>
</dbReference>
<organism evidence="2 3">
    <name type="scientific">Ferrimonas sediminicola</name>
    <dbReference type="NCBI Taxonomy" id="2569538"/>
    <lineage>
        <taxon>Bacteria</taxon>
        <taxon>Pseudomonadati</taxon>
        <taxon>Pseudomonadota</taxon>
        <taxon>Gammaproteobacteria</taxon>
        <taxon>Alteromonadales</taxon>
        <taxon>Ferrimonadaceae</taxon>
        <taxon>Ferrimonas</taxon>
    </lineage>
</organism>
<dbReference type="GO" id="GO:0008300">
    <property type="term" value="P:isoprenoid catabolic process"/>
    <property type="evidence" value="ECO:0007669"/>
    <property type="project" value="TreeGrafter"/>
</dbReference>
<dbReference type="InterPro" id="IPR051683">
    <property type="entry name" value="Enoyl-CoA_Hydratase/Isomerase"/>
</dbReference>
<comment type="caution">
    <text evidence="2">The sequence shown here is derived from an EMBL/GenBank/DDBJ whole genome shotgun (WGS) entry which is preliminary data.</text>
</comment>
<comment type="similarity">
    <text evidence="1">Belongs to the enoyl-CoA hydratase/isomerase family.</text>
</comment>
<dbReference type="AlphaFoldDB" id="A0A4U1BH31"/>
<dbReference type="EMBL" id="SWCI01000003">
    <property type="protein sequence ID" value="TKB49775.1"/>
    <property type="molecule type" value="Genomic_DNA"/>
</dbReference>